<organism evidence="1 2">
    <name type="scientific">Leptospira borgpetersenii serovar Hardjo-bovis str. Sponselee</name>
    <dbReference type="NCBI Taxonomy" id="1303729"/>
    <lineage>
        <taxon>Bacteria</taxon>
        <taxon>Pseudomonadati</taxon>
        <taxon>Spirochaetota</taxon>
        <taxon>Spirochaetia</taxon>
        <taxon>Leptospirales</taxon>
        <taxon>Leptospiraceae</taxon>
        <taxon>Leptospira</taxon>
    </lineage>
</organism>
<gene>
    <name evidence="1" type="ORF">LEP1GSC016_3197</name>
</gene>
<evidence type="ECO:0000313" key="1">
    <source>
        <dbReference type="EMBL" id="EMJ84676.1"/>
    </source>
</evidence>
<accession>M6C1R6</accession>
<dbReference type="EMBL" id="ANMU01000015">
    <property type="protein sequence ID" value="EMJ84676.1"/>
    <property type="molecule type" value="Genomic_DNA"/>
</dbReference>
<dbReference type="PATRIC" id="fig|1218567.3.peg.305"/>
<proteinExistence type="predicted"/>
<reference evidence="1 2" key="1">
    <citation type="submission" date="2013-01" db="EMBL/GenBank/DDBJ databases">
        <authorList>
            <person name="Harkins D.M."/>
            <person name="Durkin A.S."/>
            <person name="Brinkac L.M."/>
            <person name="Haft D.H."/>
            <person name="Selengut J.D."/>
            <person name="Sanka R."/>
            <person name="DePew J."/>
            <person name="Purushe J."/>
            <person name="Galloway R.L."/>
            <person name="Vinetz J.M."/>
            <person name="Sutton G.G."/>
            <person name="Nierman W.C."/>
            <person name="Fouts D.E."/>
        </authorList>
    </citation>
    <scope>NUCLEOTIDE SEQUENCE [LARGE SCALE GENOMIC DNA]</scope>
    <source>
        <strain evidence="1 2">Sponselee CDC</strain>
    </source>
</reference>
<sequence>MSKSKKYYFIVFECVFSKKEYFFDKETISETKVSFLNSGS</sequence>
<comment type="caution">
    <text evidence="1">The sequence shown here is derived from an EMBL/GenBank/DDBJ whole genome shotgun (WGS) entry which is preliminary data.</text>
</comment>
<dbReference type="Proteomes" id="UP000011873">
    <property type="component" value="Unassembled WGS sequence"/>
</dbReference>
<dbReference type="AlphaFoldDB" id="M6C1R6"/>
<evidence type="ECO:0000313" key="2">
    <source>
        <dbReference type="Proteomes" id="UP000011873"/>
    </source>
</evidence>
<name>M6C1R6_LEPBO</name>
<protein>
    <submittedName>
        <fullName evidence="1">Uncharacterized protein</fullName>
    </submittedName>
</protein>